<evidence type="ECO:0000256" key="6">
    <source>
        <dbReference type="SAM" id="Phobius"/>
    </source>
</evidence>
<keyword evidence="2 4" id="KW-0807">Transducer</keyword>
<dbReference type="AlphaFoldDB" id="A0A1K2HLD7"/>
<reference evidence="9 10" key="1">
    <citation type="submission" date="2016-11" db="EMBL/GenBank/DDBJ databases">
        <authorList>
            <person name="Jaros S."/>
            <person name="Januszkiewicz K."/>
            <person name="Wedrychowicz H."/>
        </authorList>
    </citation>
    <scope>NUCLEOTIDE SEQUENCE [LARGE SCALE GENOMIC DNA]</scope>
    <source>
        <strain evidence="9 10">DSM 18899</strain>
    </source>
</reference>
<dbReference type="PANTHER" id="PTHR32089">
    <property type="entry name" value="METHYL-ACCEPTING CHEMOTAXIS PROTEIN MCPB"/>
    <property type="match status" value="1"/>
</dbReference>
<feature type="coiled-coil region" evidence="5">
    <location>
        <begin position="444"/>
        <end position="471"/>
    </location>
</feature>
<dbReference type="Proteomes" id="UP000186513">
    <property type="component" value="Unassembled WGS sequence"/>
</dbReference>
<name>A0A1K2HLD7_9NEIS</name>
<dbReference type="SMART" id="SM00304">
    <property type="entry name" value="HAMP"/>
    <property type="match status" value="1"/>
</dbReference>
<dbReference type="PROSITE" id="PS50885">
    <property type="entry name" value="HAMP"/>
    <property type="match status" value="1"/>
</dbReference>
<keyword evidence="6" id="KW-0812">Transmembrane</keyword>
<dbReference type="SUPFAM" id="SSF58104">
    <property type="entry name" value="Methyl-accepting chemotaxis protein (MCP) signaling domain"/>
    <property type="match status" value="1"/>
</dbReference>
<feature type="domain" description="Methyl-accepting transducer" evidence="7">
    <location>
        <begin position="254"/>
        <end position="490"/>
    </location>
</feature>
<dbReference type="FunFam" id="1.10.287.950:FF:000001">
    <property type="entry name" value="Methyl-accepting chemotaxis sensory transducer"/>
    <property type="match status" value="1"/>
</dbReference>
<dbReference type="OrthoDB" id="2489132at2"/>
<keyword evidence="6" id="KW-1133">Transmembrane helix</keyword>
<organism evidence="9 10">
    <name type="scientific">Chitinimonas taiwanensis DSM 18899</name>
    <dbReference type="NCBI Taxonomy" id="1121279"/>
    <lineage>
        <taxon>Bacteria</taxon>
        <taxon>Pseudomonadati</taxon>
        <taxon>Pseudomonadota</taxon>
        <taxon>Betaproteobacteria</taxon>
        <taxon>Neisseriales</taxon>
        <taxon>Chitinibacteraceae</taxon>
        <taxon>Chitinimonas</taxon>
    </lineage>
</organism>
<evidence type="ECO:0000259" key="8">
    <source>
        <dbReference type="PROSITE" id="PS50885"/>
    </source>
</evidence>
<evidence type="ECO:0000256" key="4">
    <source>
        <dbReference type="PROSITE-ProRule" id="PRU00284"/>
    </source>
</evidence>
<dbReference type="Pfam" id="PF00015">
    <property type="entry name" value="MCPsignal"/>
    <property type="match status" value="1"/>
</dbReference>
<evidence type="ECO:0000313" key="9">
    <source>
        <dbReference type="EMBL" id="SFZ77606.1"/>
    </source>
</evidence>
<evidence type="ECO:0000313" key="10">
    <source>
        <dbReference type="Proteomes" id="UP000186513"/>
    </source>
</evidence>
<evidence type="ECO:0000259" key="7">
    <source>
        <dbReference type="PROSITE" id="PS50111"/>
    </source>
</evidence>
<sequence>MRLTLSRQLLLLNLFTTLALGLVLALTGWSLSTLRLDFRHYEAGQRSVNLLLEIKASALSVARADPILAETAAQLASTDQAVRTAAQALQPLLSDAEAKQVKGLIDQFWLEYIRQFSSATRIAESSPQDALGIPEQIYQLQLAPMISALDALVGRERQHAAQLQARIVQTTEQIFRGVLIPLLLAALVVIAGQFLLASRLKRRLKQMEAEALRMQGGDLRHRLPEGEDELGQLARAFNGFVTVLSQLLREVQQEVAHTRHEAGQLSTRAEQVGQFTTQQSREVGEIGAAVAQLSGSVHTVGSFAQAADQAAQAANQLTRQAEQRSGQALHDMQLLQGSVQRARTTLTSLGSAMGKVTAVSALIKDIASQTNLLALNAAIEAARAGESGRGFAVVADEVRKLSERTAGATGEIGTILSGLATSMDEAHQAMDQAESLAVEELGQVETIAQLMQQAERMAEQVQQRMDSIAQATREQSQTSGQISQDVQAINSLAQDTAEQMQATLRQASGLSAGAARLEQAARRFQLD</sequence>
<dbReference type="PROSITE" id="PS50111">
    <property type="entry name" value="CHEMOTAXIS_TRANSDUC_2"/>
    <property type="match status" value="1"/>
</dbReference>
<protein>
    <submittedName>
        <fullName evidence="9">Methyl-accepting chemotaxis protein</fullName>
    </submittedName>
</protein>
<dbReference type="InterPro" id="IPR004089">
    <property type="entry name" value="MCPsignal_dom"/>
</dbReference>
<keyword evidence="6" id="KW-0472">Membrane</keyword>
<dbReference type="InterPro" id="IPR003660">
    <property type="entry name" value="HAMP_dom"/>
</dbReference>
<comment type="subcellular location">
    <subcellularLocation>
        <location evidence="1">Membrane</location>
    </subcellularLocation>
</comment>
<dbReference type="Gene3D" id="1.10.287.950">
    <property type="entry name" value="Methyl-accepting chemotaxis protein"/>
    <property type="match status" value="1"/>
</dbReference>
<proteinExistence type="inferred from homology"/>
<dbReference type="RefSeq" id="WP_072429018.1">
    <property type="nucleotide sequence ID" value="NZ_FPKR01000009.1"/>
</dbReference>
<dbReference type="Pfam" id="PF00672">
    <property type="entry name" value="HAMP"/>
    <property type="match status" value="1"/>
</dbReference>
<dbReference type="GO" id="GO:0016020">
    <property type="term" value="C:membrane"/>
    <property type="evidence" value="ECO:0007669"/>
    <property type="project" value="UniProtKB-SubCell"/>
</dbReference>
<evidence type="ECO:0000256" key="2">
    <source>
        <dbReference type="ARBA" id="ARBA00023224"/>
    </source>
</evidence>
<feature type="domain" description="HAMP" evidence="8">
    <location>
        <begin position="198"/>
        <end position="249"/>
    </location>
</feature>
<accession>A0A1K2HLD7</accession>
<dbReference type="EMBL" id="FPKR01000009">
    <property type="protein sequence ID" value="SFZ77606.1"/>
    <property type="molecule type" value="Genomic_DNA"/>
</dbReference>
<evidence type="ECO:0000256" key="3">
    <source>
        <dbReference type="ARBA" id="ARBA00029447"/>
    </source>
</evidence>
<keyword evidence="5" id="KW-0175">Coiled coil</keyword>
<keyword evidence="10" id="KW-1185">Reference proteome</keyword>
<gene>
    <name evidence="9" type="ORF">SAMN02745887_02517</name>
</gene>
<dbReference type="SMART" id="SM00283">
    <property type="entry name" value="MA"/>
    <property type="match status" value="1"/>
</dbReference>
<dbReference type="PANTHER" id="PTHR32089:SF112">
    <property type="entry name" value="LYSOZYME-LIKE PROTEIN-RELATED"/>
    <property type="match status" value="1"/>
</dbReference>
<evidence type="ECO:0000256" key="1">
    <source>
        <dbReference type="ARBA" id="ARBA00004370"/>
    </source>
</evidence>
<evidence type="ECO:0000256" key="5">
    <source>
        <dbReference type="SAM" id="Coils"/>
    </source>
</evidence>
<dbReference type="GO" id="GO:0007165">
    <property type="term" value="P:signal transduction"/>
    <property type="evidence" value="ECO:0007669"/>
    <property type="project" value="UniProtKB-KW"/>
</dbReference>
<dbReference type="CDD" id="cd06225">
    <property type="entry name" value="HAMP"/>
    <property type="match status" value="1"/>
</dbReference>
<dbReference type="STRING" id="1121279.SAMN02745887_02517"/>
<comment type="similarity">
    <text evidence="3">Belongs to the methyl-accepting chemotaxis (MCP) protein family.</text>
</comment>
<feature type="transmembrane region" description="Helical" evidence="6">
    <location>
        <begin position="174"/>
        <end position="197"/>
    </location>
</feature>
<dbReference type="GO" id="GO:0006935">
    <property type="term" value="P:chemotaxis"/>
    <property type="evidence" value="ECO:0007669"/>
    <property type="project" value="UniProtKB-ARBA"/>
</dbReference>